<organism evidence="2 3">
    <name type="scientific">Crassostrea virginica</name>
    <name type="common">Eastern oyster</name>
    <dbReference type="NCBI Taxonomy" id="6565"/>
    <lineage>
        <taxon>Eukaryota</taxon>
        <taxon>Metazoa</taxon>
        <taxon>Spiralia</taxon>
        <taxon>Lophotrochozoa</taxon>
        <taxon>Mollusca</taxon>
        <taxon>Bivalvia</taxon>
        <taxon>Autobranchia</taxon>
        <taxon>Pteriomorphia</taxon>
        <taxon>Ostreida</taxon>
        <taxon>Ostreoidea</taxon>
        <taxon>Ostreidae</taxon>
        <taxon>Crassostrea</taxon>
    </lineage>
</organism>
<dbReference type="KEGG" id="cvn:111118638"/>
<keyword evidence="2" id="KW-1185">Reference proteome</keyword>
<dbReference type="RefSeq" id="XP_022313941.1">
    <property type="nucleotide sequence ID" value="XM_022458233.1"/>
</dbReference>
<evidence type="ECO:0000256" key="1">
    <source>
        <dbReference type="SAM" id="SignalP"/>
    </source>
</evidence>
<protein>
    <submittedName>
        <fullName evidence="3">Uncharacterized protein LOC111118638</fullName>
    </submittedName>
</protein>
<gene>
    <name evidence="3" type="primary">LOC111118638</name>
</gene>
<feature type="chain" id="PRO_5034343631" evidence="1">
    <location>
        <begin position="22"/>
        <end position="119"/>
    </location>
</feature>
<name>A0A8B8CHF5_CRAVI</name>
<dbReference type="Proteomes" id="UP000694844">
    <property type="component" value="Chromosome 1"/>
</dbReference>
<dbReference type="AlphaFoldDB" id="A0A8B8CHF5"/>
<keyword evidence="1" id="KW-0732">Signal</keyword>
<reference evidence="3" key="2">
    <citation type="submission" date="2025-08" db="UniProtKB">
        <authorList>
            <consortium name="RefSeq"/>
        </authorList>
    </citation>
    <scope>IDENTIFICATION</scope>
    <source>
        <tissue evidence="3">Whole sample</tissue>
    </source>
</reference>
<evidence type="ECO:0000313" key="3">
    <source>
        <dbReference type="RefSeq" id="XP_022313941.1"/>
    </source>
</evidence>
<evidence type="ECO:0000313" key="2">
    <source>
        <dbReference type="Proteomes" id="UP000694844"/>
    </source>
</evidence>
<dbReference type="OrthoDB" id="10395635at2759"/>
<sequence>MNKPILFIVGTLLAVVIVVHCQKVMVIRPQTGYRNAGYNLYNQMAAGAGQNTFSQQDGYLYALQINQQYTDANEAQNLLRTVQAIRQATYDSRLGSILNLLLSVFVGLLITNSTGAVAG</sequence>
<accession>A0A8B8CHF5</accession>
<proteinExistence type="predicted"/>
<feature type="signal peptide" evidence="1">
    <location>
        <begin position="1"/>
        <end position="21"/>
    </location>
</feature>
<reference evidence="2" key="1">
    <citation type="submission" date="2024-06" db="UniProtKB">
        <authorList>
            <consortium name="RefSeq"/>
        </authorList>
    </citation>
    <scope>NUCLEOTIDE SEQUENCE [LARGE SCALE GENOMIC DNA]</scope>
</reference>
<dbReference type="GeneID" id="111118638"/>